<evidence type="ECO:0000313" key="2">
    <source>
        <dbReference type="Proteomes" id="UP001233836"/>
    </source>
</evidence>
<keyword evidence="2" id="KW-1185">Reference proteome</keyword>
<organism evidence="1 2">
    <name type="scientific">Paenibacillus tundrae</name>
    <dbReference type="NCBI Taxonomy" id="528187"/>
    <lineage>
        <taxon>Bacteria</taxon>
        <taxon>Bacillati</taxon>
        <taxon>Bacillota</taxon>
        <taxon>Bacilli</taxon>
        <taxon>Bacillales</taxon>
        <taxon>Paenibacillaceae</taxon>
        <taxon>Paenibacillus</taxon>
    </lineage>
</organism>
<sequence>MVALFVVNPMERVILNQTVNRLRVETQVKPYNVRL</sequence>
<reference evidence="1 2" key="1">
    <citation type="submission" date="2023-07" db="EMBL/GenBank/DDBJ databases">
        <title>Sorghum-associated microbial communities from plants grown in Nebraska, USA.</title>
        <authorList>
            <person name="Schachtman D."/>
        </authorList>
    </citation>
    <scope>NUCLEOTIDE SEQUENCE [LARGE SCALE GENOMIC DNA]</scope>
    <source>
        <strain evidence="1 2">DS1314</strain>
    </source>
</reference>
<dbReference type="Proteomes" id="UP001233836">
    <property type="component" value="Unassembled WGS sequence"/>
</dbReference>
<comment type="caution">
    <text evidence="1">The sequence shown here is derived from an EMBL/GenBank/DDBJ whole genome shotgun (WGS) entry which is preliminary data.</text>
</comment>
<protein>
    <submittedName>
        <fullName evidence="1">Uncharacterized protein</fullName>
    </submittedName>
</protein>
<gene>
    <name evidence="1" type="ORF">J2T19_005585</name>
</gene>
<proteinExistence type="predicted"/>
<accession>A0ABT9WLM8</accession>
<name>A0ABT9WLM8_9BACL</name>
<dbReference type="EMBL" id="JAUSTI010000030">
    <property type="protein sequence ID" value="MDQ0174063.1"/>
    <property type="molecule type" value="Genomic_DNA"/>
</dbReference>
<evidence type="ECO:0000313" key="1">
    <source>
        <dbReference type="EMBL" id="MDQ0174063.1"/>
    </source>
</evidence>